<comment type="caution">
    <text evidence="2">The sequence shown here is derived from an EMBL/GenBank/DDBJ whole genome shotgun (WGS) entry which is preliminary data.</text>
</comment>
<evidence type="ECO:0000313" key="3">
    <source>
        <dbReference type="Proteomes" id="UP001518989"/>
    </source>
</evidence>
<dbReference type="Pfam" id="PF06693">
    <property type="entry name" value="DUF1190"/>
    <property type="match status" value="1"/>
</dbReference>
<dbReference type="Proteomes" id="UP001518989">
    <property type="component" value="Unassembled WGS sequence"/>
</dbReference>
<keyword evidence="3" id="KW-1185">Reference proteome</keyword>
<proteinExistence type="predicted"/>
<accession>A0ABS3KK83</accession>
<dbReference type="InterPro" id="IPR009576">
    <property type="entry name" value="Biofilm_formation_YgiB"/>
</dbReference>
<protein>
    <submittedName>
        <fullName evidence="2">DUF1190 domain-containing protein</fullName>
    </submittedName>
</protein>
<sequence length="323" mass="33800">MTHAPPPRLGRSRTVRAAALVTVGLAATACDEAPLPDTPLDAAQRLEACEAAHRRLSADPARCQTLERVAQSEQAATRPRFTLRADCEASFGAGACEGGEPSAGNLWRPVLAGWFADPRSGDRLPAVRDRQGGVWALGPPGQQPQPVTDGLLPPKSVGQDLGGTSFDRRAPGYDDRADCEAGWDRCEPTVLPSRFTEQQGCEAVWTRCQELSLPGTRIASGGGSGGVVGGHGWSGHYNQVWFSHTGYAPRWQGWGWTADRAPAATYRPAGGGVAQAWDSGARRLAPARSLASIAGDGGALSSRTETVSRAGFGATGRSYSSGG</sequence>
<feature type="region of interest" description="Disordered" evidence="1">
    <location>
        <begin position="295"/>
        <end position="323"/>
    </location>
</feature>
<organism evidence="2 3">
    <name type="scientific">Roseomonas haemaphysalidis</name>
    <dbReference type="NCBI Taxonomy" id="2768162"/>
    <lineage>
        <taxon>Bacteria</taxon>
        <taxon>Pseudomonadati</taxon>
        <taxon>Pseudomonadota</taxon>
        <taxon>Alphaproteobacteria</taxon>
        <taxon>Acetobacterales</taxon>
        <taxon>Roseomonadaceae</taxon>
        <taxon>Roseomonas</taxon>
    </lineage>
</organism>
<dbReference type="EMBL" id="JACTNG010000001">
    <property type="protein sequence ID" value="MBO1077875.1"/>
    <property type="molecule type" value="Genomic_DNA"/>
</dbReference>
<evidence type="ECO:0000256" key="1">
    <source>
        <dbReference type="SAM" id="MobiDB-lite"/>
    </source>
</evidence>
<reference evidence="2 3" key="1">
    <citation type="submission" date="2020-09" db="EMBL/GenBank/DDBJ databases">
        <title>Roseomonas.</title>
        <authorList>
            <person name="Zhu W."/>
        </authorList>
    </citation>
    <scope>NUCLEOTIDE SEQUENCE [LARGE SCALE GENOMIC DNA]</scope>
    <source>
        <strain evidence="2 3">573</strain>
    </source>
</reference>
<evidence type="ECO:0000313" key="2">
    <source>
        <dbReference type="EMBL" id="MBO1077875.1"/>
    </source>
</evidence>
<gene>
    <name evidence="2" type="ORF">IAI61_02445</name>
</gene>
<dbReference type="RefSeq" id="WP_207415270.1">
    <property type="nucleotide sequence ID" value="NZ_CP061179.1"/>
</dbReference>
<name>A0ABS3KK83_9PROT</name>